<dbReference type="Gene3D" id="3.40.50.300">
    <property type="entry name" value="P-loop containing nucleotide triphosphate hydrolases"/>
    <property type="match status" value="1"/>
</dbReference>
<dbReference type="PROSITE" id="PS50893">
    <property type="entry name" value="ABC_TRANSPORTER_2"/>
    <property type="match status" value="1"/>
</dbReference>
<feature type="region of interest" description="Disordered" evidence="4">
    <location>
        <begin position="268"/>
        <end position="343"/>
    </location>
</feature>
<dbReference type="Pfam" id="PF00005">
    <property type="entry name" value="ABC_tran"/>
    <property type="match status" value="1"/>
</dbReference>
<proteinExistence type="predicted"/>
<evidence type="ECO:0000256" key="2">
    <source>
        <dbReference type="ARBA" id="ARBA00022741"/>
    </source>
</evidence>
<dbReference type="InterPro" id="IPR003593">
    <property type="entry name" value="AAA+_ATPase"/>
</dbReference>
<dbReference type="PANTHER" id="PTHR42794:SF2">
    <property type="entry name" value="ABC TRANSPORTER ATP-BINDING PROTEIN"/>
    <property type="match status" value="1"/>
</dbReference>
<dbReference type="FunFam" id="3.40.50.300:FF:000134">
    <property type="entry name" value="Iron-enterobactin ABC transporter ATP-binding protein"/>
    <property type="match status" value="1"/>
</dbReference>
<dbReference type="SUPFAM" id="SSF52540">
    <property type="entry name" value="P-loop containing nucleoside triphosphate hydrolases"/>
    <property type="match status" value="1"/>
</dbReference>
<evidence type="ECO:0000256" key="4">
    <source>
        <dbReference type="SAM" id="MobiDB-lite"/>
    </source>
</evidence>
<dbReference type="PROSITE" id="PS00211">
    <property type="entry name" value="ABC_TRANSPORTER_1"/>
    <property type="match status" value="1"/>
</dbReference>
<keyword evidence="3 6" id="KW-0067">ATP-binding</keyword>
<evidence type="ECO:0000256" key="3">
    <source>
        <dbReference type="ARBA" id="ARBA00022840"/>
    </source>
</evidence>
<dbReference type="AlphaFoldDB" id="A0A7W9Q6C9"/>
<dbReference type="Proteomes" id="UP000588098">
    <property type="component" value="Unassembled WGS sequence"/>
</dbReference>
<evidence type="ECO:0000313" key="7">
    <source>
        <dbReference type="Proteomes" id="UP000588098"/>
    </source>
</evidence>
<name>A0A7W9Q6C9_9ACTN</name>
<keyword evidence="7" id="KW-1185">Reference proteome</keyword>
<dbReference type="InterPro" id="IPR003439">
    <property type="entry name" value="ABC_transporter-like_ATP-bd"/>
</dbReference>
<dbReference type="GO" id="GO:0005524">
    <property type="term" value="F:ATP binding"/>
    <property type="evidence" value="ECO:0007669"/>
    <property type="project" value="UniProtKB-KW"/>
</dbReference>
<evidence type="ECO:0000313" key="6">
    <source>
        <dbReference type="EMBL" id="MBB5933367.1"/>
    </source>
</evidence>
<accession>A0A7W9Q6C9</accession>
<keyword evidence="1" id="KW-0813">Transport</keyword>
<dbReference type="SMART" id="SM00382">
    <property type="entry name" value="AAA"/>
    <property type="match status" value="1"/>
</dbReference>
<comment type="caution">
    <text evidence="6">The sequence shown here is derived from an EMBL/GenBank/DDBJ whole genome shotgun (WGS) entry which is preliminary data.</text>
</comment>
<protein>
    <submittedName>
        <fullName evidence="6">Iron complex transport system ATP-binding protein</fullName>
    </submittedName>
</protein>
<dbReference type="EMBL" id="JACHJL010000001">
    <property type="protein sequence ID" value="MBB5933367.1"/>
    <property type="molecule type" value="Genomic_DNA"/>
</dbReference>
<evidence type="ECO:0000256" key="1">
    <source>
        <dbReference type="ARBA" id="ARBA00022448"/>
    </source>
</evidence>
<gene>
    <name evidence="6" type="ORF">FHS42_000385</name>
</gene>
<dbReference type="GO" id="GO:0016887">
    <property type="term" value="F:ATP hydrolysis activity"/>
    <property type="evidence" value="ECO:0007669"/>
    <property type="project" value="InterPro"/>
</dbReference>
<feature type="compositionally biased region" description="Pro residues" evidence="4">
    <location>
        <begin position="276"/>
        <end position="304"/>
    </location>
</feature>
<dbReference type="InterPro" id="IPR017871">
    <property type="entry name" value="ABC_transporter-like_CS"/>
</dbReference>
<sequence>MKLTVDGLHVVLDHQPILRDVSLEAQQGDIVGLIGPNGSGKSTLLRAVYRSLRPARGVVRVAGDDVWKLPARAAARRTAAVLQDSAGTAVGLCVKEIVALGRTPHHGLLGRDGADDHRAVEEALDACGARTLEDRDFASLSGGERQRVLLARALAQRPKLLVLDELTNHLDIRARFELLDLIRGTGTTTLAVLHDLDLAARLCDHLVVLNEGTVAAAGPVLDVLTTEVLREVFGVQAVAERHADGVIRITYGANPLAIGRATEPLTSAVPRSAPAPATPPAPTTPAPTTPAAPSTVPPAVPHPAPSVAAVASASAAASPSASPPSSAEPPTPPPTEHEAPALG</sequence>
<dbReference type="InterPro" id="IPR027417">
    <property type="entry name" value="P-loop_NTPase"/>
</dbReference>
<feature type="domain" description="ABC transporter" evidence="5">
    <location>
        <begin position="3"/>
        <end position="236"/>
    </location>
</feature>
<reference evidence="6 7" key="1">
    <citation type="submission" date="2020-08" db="EMBL/GenBank/DDBJ databases">
        <title>Genomic Encyclopedia of Type Strains, Phase III (KMG-III): the genomes of soil and plant-associated and newly described type strains.</title>
        <authorList>
            <person name="Whitman W."/>
        </authorList>
    </citation>
    <scope>NUCLEOTIDE SEQUENCE [LARGE SCALE GENOMIC DNA]</scope>
    <source>
        <strain evidence="6 7">CECT 8305</strain>
    </source>
</reference>
<dbReference type="CDD" id="cd03214">
    <property type="entry name" value="ABC_Iron-Siderophores_B12_Hemin"/>
    <property type="match status" value="1"/>
</dbReference>
<keyword evidence="2" id="KW-0547">Nucleotide-binding</keyword>
<feature type="compositionally biased region" description="Low complexity" evidence="4">
    <location>
        <begin position="305"/>
        <end position="325"/>
    </location>
</feature>
<dbReference type="PANTHER" id="PTHR42794">
    <property type="entry name" value="HEMIN IMPORT ATP-BINDING PROTEIN HMUV"/>
    <property type="match status" value="1"/>
</dbReference>
<evidence type="ECO:0000259" key="5">
    <source>
        <dbReference type="PROSITE" id="PS50893"/>
    </source>
</evidence>
<organism evidence="6 7">
    <name type="scientific">Streptomyces zagrosensis</name>
    <dbReference type="NCBI Taxonomy" id="1042984"/>
    <lineage>
        <taxon>Bacteria</taxon>
        <taxon>Bacillati</taxon>
        <taxon>Actinomycetota</taxon>
        <taxon>Actinomycetes</taxon>
        <taxon>Kitasatosporales</taxon>
        <taxon>Streptomycetaceae</taxon>
        <taxon>Streptomyces</taxon>
    </lineage>
</organism>